<dbReference type="Pfam" id="PF03320">
    <property type="entry name" value="FBPase_glpX"/>
    <property type="match status" value="1"/>
</dbReference>
<evidence type="ECO:0000256" key="2">
    <source>
        <dbReference type="ARBA" id="ARBA00008989"/>
    </source>
</evidence>
<gene>
    <name evidence="9" type="ORF">SAMN05421720_101375</name>
</gene>
<evidence type="ECO:0000256" key="1">
    <source>
        <dbReference type="ARBA" id="ARBA00001273"/>
    </source>
</evidence>
<dbReference type="SUPFAM" id="SSF56655">
    <property type="entry name" value="Carbohydrate phosphatase"/>
    <property type="match status" value="1"/>
</dbReference>
<keyword evidence="4" id="KW-0378">Hydrolase</keyword>
<dbReference type="AlphaFoldDB" id="A0A1G6X7M3"/>
<keyword evidence="10" id="KW-1185">Reference proteome</keyword>
<dbReference type="InterPro" id="IPR004464">
    <property type="entry name" value="FBPase_class-2/SBPase"/>
</dbReference>
<protein>
    <recommendedName>
        <fullName evidence="7">Fructose-1,6-bisphosphatase</fullName>
    </recommendedName>
</protein>
<proteinExistence type="inferred from homology"/>
<comment type="similarity">
    <text evidence="2 7">Belongs to the FBPase class 2 family.</text>
</comment>
<evidence type="ECO:0000313" key="9">
    <source>
        <dbReference type="EMBL" id="SDD73296.1"/>
    </source>
</evidence>
<sequence length="351" mass="36538">MTPRESDHEPYHVLERNLALEMARVTESAALAASRFMGRGDERAAVHAASRAMRMALNGVGITGRVMIGDDHPDDGGDGDTESGAGDTRGLGDGMPVGTRSGPSVEIAAQPVEGATTCATGMPNSLSLLALGETGSFLAMPPGLYMEKIAVGPGVPAGVLDIEAPPGENVRALARIRGKEPGDLVVCILDRPRNEAIIWAVREAGARVRIIQDGDVSGIMATTEPDSGVDMLMGSGGAREGILSAAAMVCLGGWMQGRPLPRSDADRAAFRKVGLADPTQTLALEDMVKGDLMFAATGITDGPVLRGVRQWPGGASTHSLVARTKSGTVRRIEARHDLRRKLGLPGADEPA</sequence>
<dbReference type="Gene3D" id="3.30.540.10">
    <property type="entry name" value="Fructose-1,6-Bisphosphatase, subunit A, domain 1"/>
    <property type="match status" value="1"/>
</dbReference>
<dbReference type="GO" id="GO:0005829">
    <property type="term" value="C:cytosol"/>
    <property type="evidence" value="ECO:0007669"/>
    <property type="project" value="TreeGrafter"/>
</dbReference>
<feature type="region of interest" description="Disordered" evidence="8">
    <location>
        <begin position="67"/>
        <end position="100"/>
    </location>
</feature>
<keyword evidence="6 7" id="KW-0119">Carbohydrate metabolism</keyword>
<evidence type="ECO:0000313" key="10">
    <source>
        <dbReference type="Proteomes" id="UP000199412"/>
    </source>
</evidence>
<organism evidence="9 10">
    <name type="scientific">Rhodospira trueperi</name>
    <dbReference type="NCBI Taxonomy" id="69960"/>
    <lineage>
        <taxon>Bacteria</taxon>
        <taxon>Pseudomonadati</taxon>
        <taxon>Pseudomonadota</taxon>
        <taxon>Alphaproteobacteria</taxon>
        <taxon>Rhodospirillales</taxon>
        <taxon>Rhodospirillaceae</taxon>
        <taxon>Rhodospira</taxon>
    </lineage>
</organism>
<reference evidence="9 10" key="1">
    <citation type="submission" date="2016-10" db="EMBL/GenBank/DDBJ databases">
        <authorList>
            <person name="de Groot N.N."/>
        </authorList>
    </citation>
    <scope>NUCLEOTIDE SEQUENCE [LARGE SCALE GENOMIC DNA]</scope>
    <source>
        <strain evidence="9 10">ATCC 700224</strain>
    </source>
</reference>
<dbReference type="GO" id="GO:0006071">
    <property type="term" value="P:glycerol metabolic process"/>
    <property type="evidence" value="ECO:0007669"/>
    <property type="project" value="InterPro"/>
</dbReference>
<dbReference type="PANTHER" id="PTHR30447">
    <property type="entry name" value="FRUCTOSE-1,6-BISPHOSPHATASE CLASS 2"/>
    <property type="match status" value="1"/>
</dbReference>
<keyword evidence="3" id="KW-0479">Metal-binding</keyword>
<keyword evidence="5" id="KW-0464">Manganese</keyword>
<accession>A0A1G6X7M3</accession>
<name>A0A1G6X7M3_9PROT</name>
<dbReference type="GO" id="GO:0030388">
    <property type="term" value="P:fructose 1,6-bisphosphate metabolic process"/>
    <property type="evidence" value="ECO:0007669"/>
    <property type="project" value="TreeGrafter"/>
</dbReference>
<dbReference type="GO" id="GO:0006094">
    <property type="term" value="P:gluconeogenesis"/>
    <property type="evidence" value="ECO:0007669"/>
    <property type="project" value="InterPro"/>
</dbReference>
<dbReference type="EMBL" id="FNAP01000001">
    <property type="protein sequence ID" value="SDD73296.1"/>
    <property type="molecule type" value="Genomic_DNA"/>
</dbReference>
<evidence type="ECO:0000256" key="7">
    <source>
        <dbReference type="PIRNR" id="PIRNR004532"/>
    </source>
</evidence>
<evidence type="ECO:0000256" key="8">
    <source>
        <dbReference type="SAM" id="MobiDB-lite"/>
    </source>
</evidence>
<dbReference type="OrthoDB" id="9779353at2"/>
<dbReference type="NCBIfam" id="TIGR00330">
    <property type="entry name" value="glpX"/>
    <property type="match status" value="1"/>
</dbReference>
<dbReference type="GO" id="GO:0046872">
    <property type="term" value="F:metal ion binding"/>
    <property type="evidence" value="ECO:0007669"/>
    <property type="project" value="UniProtKB-KW"/>
</dbReference>
<dbReference type="GO" id="GO:0042132">
    <property type="term" value="F:fructose 1,6-bisphosphate 1-phosphatase activity"/>
    <property type="evidence" value="ECO:0007669"/>
    <property type="project" value="UniProtKB-EC"/>
</dbReference>
<dbReference type="Proteomes" id="UP000199412">
    <property type="component" value="Unassembled WGS sequence"/>
</dbReference>
<dbReference type="PANTHER" id="PTHR30447:SF0">
    <property type="entry name" value="FRUCTOSE-1,6-BISPHOSPHATASE 1 CLASS 2-RELATED"/>
    <property type="match status" value="1"/>
</dbReference>
<dbReference type="Gene3D" id="3.40.190.90">
    <property type="match status" value="1"/>
</dbReference>
<dbReference type="RefSeq" id="WP_092781218.1">
    <property type="nucleotide sequence ID" value="NZ_FNAP01000001.1"/>
</dbReference>
<dbReference type="PIRSF" id="PIRSF004532">
    <property type="entry name" value="GlpX"/>
    <property type="match status" value="1"/>
</dbReference>
<dbReference type="STRING" id="69960.SAMN05421720_101375"/>
<evidence type="ECO:0000256" key="4">
    <source>
        <dbReference type="ARBA" id="ARBA00022801"/>
    </source>
</evidence>
<comment type="catalytic activity">
    <reaction evidence="1">
        <text>beta-D-fructose 1,6-bisphosphate + H2O = beta-D-fructose 6-phosphate + phosphate</text>
        <dbReference type="Rhea" id="RHEA:11064"/>
        <dbReference type="ChEBI" id="CHEBI:15377"/>
        <dbReference type="ChEBI" id="CHEBI:32966"/>
        <dbReference type="ChEBI" id="CHEBI:43474"/>
        <dbReference type="ChEBI" id="CHEBI:57634"/>
        <dbReference type="EC" id="3.1.3.11"/>
    </reaction>
</comment>
<evidence type="ECO:0000256" key="5">
    <source>
        <dbReference type="ARBA" id="ARBA00023211"/>
    </source>
</evidence>
<evidence type="ECO:0000256" key="3">
    <source>
        <dbReference type="ARBA" id="ARBA00022723"/>
    </source>
</evidence>
<evidence type="ECO:0000256" key="6">
    <source>
        <dbReference type="ARBA" id="ARBA00023277"/>
    </source>
</evidence>